<accession>A0A0W0ZPM8</accession>
<gene>
    <name evidence="2" type="ORF">Lste_0471</name>
</gene>
<dbReference type="RefSeq" id="WP_058509481.1">
    <property type="nucleotide sequence ID" value="NZ_DAIOMV010000003.1"/>
</dbReference>
<reference evidence="2 3" key="1">
    <citation type="submission" date="2015-11" db="EMBL/GenBank/DDBJ databases">
        <title>Genomic analysis of 38 Legionella species identifies large and diverse effector repertoires.</title>
        <authorList>
            <person name="Burstein D."/>
            <person name="Amaro F."/>
            <person name="Zusman T."/>
            <person name="Lifshitz Z."/>
            <person name="Cohen O."/>
            <person name="Gilbert J.A."/>
            <person name="Pupko T."/>
            <person name="Shuman H.A."/>
            <person name="Segal G."/>
        </authorList>
    </citation>
    <scope>NUCLEOTIDE SEQUENCE [LARGE SCALE GENOMIC DNA]</scope>
    <source>
        <strain evidence="2 3">IMVS3376</strain>
    </source>
</reference>
<feature type="signal peptide" evidence="1">
    <location>
        <begin position="1"/>
        <end position="20"/>
    </location>
</feature>
<sequence>MLAKTFILILSLILSSSLWANITCYYTLVKDSCWTKYDVSVDVMDAVSAKVLTTVTVPAGKSWMRQTFPCDAGQKLMYRAQFSPVFWESDKGKTYIAKNYWSLPNTINPGDSAWNVTVCYPNDFAQVPLPPDVSGNCSCNLDDLPAIPPKKI</sequence>
<dbReference type="AlphaFoldDB" id="A0A0W0ZPM8"/>
<feature type="chain" id="PRO_5006918910" evidence="1">
    <location>
        <begin position="21"/>
        <end position="152"/>
    </location>
</feature>
<evidence type="ECO:0000256" key="1">
    <source>
        <dbReference type="SAM" id="SignalP"/>
    </source>
</evidence>
<comment type="caution">
    <text evidence="2">The sequence shown here is derived from an EMBL/GenBank/DDBJ whole genome shotgun (WGS) entry which is preliminary data.</text>
</comment>
<dbReference type="OrthoDB" id="5648361at2"/>
<dbReference type="Proteomes" id="UP000054926">
    <property type="component" value="Unassembled WGS sequence"/>
</dbReference>
<dbReference type="PATRIC" id="fig|947033.5.peg.503"/>
<keyword evidence="1" id="KW-0732">Signal</keyword>
<protein>
    <submittedName>
        <fullName evidence="2">Periplasmic protein</fullName>
    </submittedName>
</protein>
<evidence type="ECO:0000313" key="3">
    <source>
        <dbReference type="Proteomes" id="UP000054926"/>
    </source>
</evidence>
<name>A0A0W0ZPM8_9GAMM</name>
<dbReference type="EMBL" id="LNYY01000005">
    <property type="protein sequence ID" value="KTD71147.1"/>
    <property type="molecule type" value="Genomic_DNA"/>
</dbReference>
<evidence type="ECO:0000313" key="2">
    <source>
        <dbReference type="EMBL" id="KTD71147.1"/>
    </source>
</evidence>
<proteinExistence type="predicted"/>
<keyword evidence="3" id="KW-1185">Reference proteome</keyword>
<organism evidence="2 3">
    <name type="scientific">Legionella steelei</name>
    <dbReference type="NCBI Taxonomy" id="947033"/>
    <lineage>
        <taxon>Bacteria</taxon>
        <taxon>Pseudomonadati</taxon>
        <taxon>Pseudomonadota</taxon>
        <taxon>Gammaproteobacteria</taxon>
        <taxon>Legionellales</taxon>
        <taxon>Legionellaceae</taxon>
        <taxon>Legionella</taxon>
    </lineage>
</organism>